<comment type="similarity">
    <text evidence="11 12">Belongs to the TonB-dependent receptor family.</text>
</comment>
<dbReference type="EMBL" id="SMYL01000005">
    <property type="protein sequence ID" value="TDK65713.1"/>
    <property type="molecule type" value="Genomic_DNA"/>
</dbReference>
<keyword evidence="7" id="KW-0406">Ion transport</keyword>
<dbReference type="PANTHER" id="PTHR32552:SF81">
    <property type="entry name" value="TONB-DEPENDENT OUTER MEMBRANE RECEPTOR"/>
    <property type="match status" value="1"/>
</dbReference>
<feature type="domain" description="TonB-dependent receptor-like beta-barrel" evidence="15">
    <location>
        <begin position="354"/>
        <end position="765"/>
    </location>
</feature>
<evidence type="ECO:0000256" key="13">
    <source>
        <dbReference type="SAM" id="MobiDB-lite"/>
    </source>
</evidence>
<evidence type="ECO:0000256" key="7">
    <source>
        <dbReference type="ARBA" id="ARBA00023065"/>
    </source>
</evidence>
<gene>
    <name evidence="17" type="ORF">E2I14_12320</name>
</gene>
<keyword evidence="9 11" id="KW-0472">Membrane</keyword>
<feature type="domain" description="TonB-dependent receptor plug" evidence="16">
    <location>
        <begin position="69"/>
        <end position="185"/>
    </location>
</feature>
<evidence type="ECO:0000256" key="8">
    <source>
        <dbReference type="ARBA" id="ARBA00023077"/>
    </source>
</evidence>
<evidence type="ECO:0000256" key="14">
    <source>
        <dbReference type="SAM" id="SignalP"/>
    </source>
</evidence>
<evidence type="ECO:0000256" key="11">
    <source>
        <dbReference type="PROSITE-ProRule" id="PRU01360"/>
    </source>
</evidence>
<dbReference type="Gene3D" id="2.40.170.20">
    <property type="entry name" value="TonB-dependent receptor, beta-barrel domain"/>
    <property type="match status" value="1"/>
</dbReference>
<dbReference type="RefSeq" id="WP_133328883.1">
    <property type="nucleotide sequence ID" value="NZ_SMYL01000005.1"/>
</dbReference>
<organism evidence="17 18">
    <name type="scientific">Sapientia aquatica</name>
    <dbReference type="NCBI Taxonomy" id="1549640"/>
    <lineage>
        <taxon>Bacteria</taxon>
        <taxon>Pseudomonadati</taxon>
        <taxon>Pseudomonadota</taxon>
        <taxon>Betaproteobacteria</taxon>
        <taxon>Burkholderiales</taxon>
        <taxon>Oxalobacteraceae</taxon>
        <taxon>Sapientia</taxon>
    </lineage>
</organism>
<sequence length="800" mass="85084">MANRQFNFICAAAVASAFTSGLMSAPTWAQETSTTVSAPAPSPSDSAKSKSTDQIQTVIVTANKRKEDASKVPLSISVIGGDELAAQHIEDFASATRSIPNISFSGGGGGGNAGNGPGLSNIEMRGISSSGGFSTVGVYLDDVSMSAGNVYSMGTAEPKFFDLDHIEVLRGPQGTLYGASSMGGTVKFISNQPNLKEQEFNATADVSHTAGGGTNNTETVVVNQVLTPGELALRIGLETAHKSGFIDQVNPTTGAVIAKGINWEDDRVARLALKWSPTKDLSITPSVFFQQVNAGDIDVAYLALGNGTPLANNQTSKQVREPGKDVLVVPSLTVNYGMGIGDLTSVTSYFKRVFNRTQDGTTVNSTYLATQIIPKTPAATQLAGIVNDLPSAVFLNNEITQFSQEIRLASKPYDPSVSPITWVVGAYASNMNTNITDNEPVYGINQAFQSAGLDVNNPADLSGAVANGFPNDNSYYSHRMFHDTQQSVFGEANYYFSPTLHATAGLRYLEAKDTFKRVADFYFAGGPTLNYAESTGSKATPKFAVTWEVNPTNTIYATAAEGFRVGGPNFQLPEPYCGLSSNPSKYDPDTLWSYEIGNKSRFLNNTLSVNADLFHIDWKNLQQSITVTQCGYAYNTNVGSATSDGGEIEVKYKPTPHIVLDFAGGYTHAVLADSAGAAVGITGANKGANVPGVPKFNVALTGQYNFDLNDDVQGFVRTAAHWTGTSNGSLDPSNPDYQRPAYANVDLSAGASFEKFDISAYVRNVANSQKIIQRPEVQYAAGEVYRMSPRTIGVTLSGKL</sequence>
<dbReference type="InterPro" id="IPR036942">
    <property type="entry name" value="Beta-barrel_TonB_sf"/>
</dbReference>
<keyword evidence="2 11" id="KW-0813">Transport</keyword>
<comment type="caution">
    <text evidence="17">The sequence shown here is derived from an EMBL/GenBank/DDBJ whole genome shotgun (WGS) entry which is preliminary data.</text>
</comment>
<evidence type="ECO:0000256" key="2">
    <source>
        <dbReference type="ARBA" id="ARBA00022448"/>
    </source>
</evidence>
<evidence type="ECO:0000256" key="6">
    <source>
        <dbReference type="ARBA" id="ARBA00023004"/>
    </source>
</evidence>
<dbReference type="InterPro" id="IPR000531">
    <property type="entry name" value="Beta-barrel_TonB"/>
</dbReference>
<evidence type="ECO:0000256" key="9">
    <source>
        <dbReference type="ARBA" id="ARBA00023136"/>
    </source>
</evidence>
<feature type="signal peptide" evidence="14">
    <location>
        <begin position="1"/>
        <end position="29"/>
    </location>
</feature>
<accession>A0A4R5W150</accession>
<dbReference type="InterPro" id="IPR012910">
    <property type="entry name" value="Plug_dom"/>
</dbReference>
<keyword evidence="10 11" id="KW-0998">Cell outer membrane</keyword>
<dbReference type="Pfam" id="PF07715">
    <property type="entry name" value="Plug"/>
    <property type="match status" value="1"/>
</dbReference>
<feature type="compositionally biased region" description="Low complexity" evidence="13">
    <location>
        <begin position="33"/>
        <end position="46"/>
    </location>
</feature>
<comment type="subcellular location">
    <subcellularLocation>
        <location evidence="1 11">Cell outer membrane</location>
        <topology evidence="1 11">Multi-pass membrane protein</topology>
    </subcellularLocation>
</comment>
<dbReference type="GO" id="GO:0009279">
    <property type="term" value="C:cell outer membrane"/>
    <property type="evidence" value="ECO:0007669"/>
    <property type="project" value="UniProtKB-SubCell"/>
</dbReference>
<evidence type="ECO:0000256" key="1">
    <source>
        <dbReference type="ARBA" id="ARBA00004571"/>
    </source>
</evidence>
<keyword evidence="6" id="KW-0408">Iron</keyword>
<dbReference type="PANTHER" id="PTHR32552">
    <property type="entry name" value="FERRICHROME IRON RECEPTOR-RELATED"/>
    <property type="match status" value="1"/>
</dbReference>
<dbReference type="InterPro" id="IPR039426">
    <property type="entry name" value="TonB-dep_rcpt-like"/>
</dbReference>
<dbReference type="Proteomes" id="UP000294829">
    <property type="component" value="Unassembled WGS sequence"/>
</dbReference>
<evidence type="ECO:0000313" key="17">
    <source>
        <dbReference type="EMBL" id="TDK65713.1"/>
    </source>
</evidence>
<name>A0A4R5W150_9BURK</name>
<dbReference type="Pfam" id="PF00593">
    <property type="entry name" value="TonB_dep_Rec_b-barrel"/>
    <property type="match status" value="1"/>
</dbReference>
<evidence type="ECO:0000259" key="16">
    <source>
        <dbReference type="Pfam" id="PF07715"/>
    </source>
</evidence>
<dbReference type="OrthoDB" id="8538693at2"/>
<evidence type="ECO:0000256" key="4">
    <source>
        <dbReference type="ARBA" id="ARBA00022496"/>
    </source>
</evidence>
<reference evidence="17 18" key="1">
    <citation type="submission" date="2019-03" db="EMBL/GenBank/DDBJ databases">
        <title>Sapientia aquatica gen. nov., sp. nov., isolated from a crater lake.</title>
        <authorList>
            <person name="Felfoldi T."/>
            <person name="Szabo A."/>
            <person name="Toth E."/>
            <person name="Schumann P."/>
            <person name="Keki Z."/>
            <person name="Marialigeti K."/>
            <person name="Mathe I."/>
        </authorList>
    </citation>
    <scope>NUCLEOTIDE SEQUENCE [LARGE SCALE GENOMIC DNA]</scope>
    <source>
        <strain evidence="17 18">SA-152</strain>
    </source>
</reference>
<evidence type="ECO:0000256" key="5">
    <source>
        <dbReference type="ARBA" id="ARBA00022692"/>
    </source>
</evidence>
<dbReference type="GO" id="GO:0006826">
    <property type="term" value="P:iron ion transport"/>
    <property type="evidence" value="ECO:0007669"/>
    <property type="project" value="UniProtKB-KW"/>
</dbReference>
<evidence type="ECO:0000313" key="18">
    <source>
        <dbReference type="Proteomes" id="UP000294829"/>
    </source>
</evidence>
<evidence type="ECO:0000256" key="3">
    <source>
        <dbReference type="ARBA" id="ARBA00022452"/>
    </source>
</evidence>
<keyword evidence="3 11" id="KW-1134">Transmembrane beta strand</keyword>
<protein>
    <submittedName>
        <fullName evidence="17">TonB-dependent receptor</fullName>
    </submittedName>
</protein>
<evidence type="ECO:0000259" key="15">
    <source>
        <dbReference type="Pfam" id="PF00593"/>
    </source>
</evidence>
<dbReference type="AlphaFoldDB" id="A0A4R5W150"/>
<dbReference type="SUPFAM" id="SSF56935">
    <property type="entry name" value="Porins"/>
    <property type="match status" value="1"/>
</dbReference>
<keyword evidence="5 11" id="KW-0812">Transmembrane</keyword>
<dbReference type="PROSITE" id="PS52016">
    <property type="entry name" value="TONB_DEPENDENT_REC_3"/>
    <property type="match status" value="1"/>
</dbReference>
<proteinExistence type="inferred from homology"/>
<feature type="chain" id="PRO_5020480326" evidence="14">
    <location>
        <begin position="30"/>
        <end position="800"/>
    </location>
</feature>
<evidence type="ECO:0000256" key="12">
    <source>
        <dbReference type="RuleBase" id="RU003357"/>
    </source>
</evidence>
<keyword evidence="14" id="KW-0732">Signal</keyword>
<keyword evidence="8 12" id="KW-0798">TonB box</keyword>
<keyword evidence="4" id="KW-0410">Iron transport</keyword>
<evidence type="ECO:0000256" key="10">
    <source>
        <dbReference type="ARBA" id="ARBA00023237"/>
    </source>
</evidence>
<keyword evidence="18" id="KW-1185">Reference proteome</keyword>
<keyword evidence="17" id="KW-0675">Receptor</keyword>
<feature type="region of interest" description="Disordered" evidence="13">
    <location>
        <begin position="33"/>
        <end position="53"/>
    </location>
</feature>